<dbReference type="SMART" id="SM00899">
    <property type="entry name" value="FeoA"/>
    <property type="match status" value="1"/>
</dbReference>
<dbReference type="InterPro" id="IPR053184">
    <property type="entry name" value="FeoA-like"/>
</dbReference>
<sequence length="83" mass="8470">MNSPNRSDAFPLAMAAEGEAVRVVAILGGSGMALRVAELGLNVGSELVVRQRQGGGLVVGRGETRFALGGGMAHKILVARLQG</sequence>
<dbReference type="PANTHER" id="PTHR43151">
    <property type="entry name" value="FEOA FAMILY PROTEIN"/>
    <property type="match status" value="1"/>
</dbReference>
<name>A0A5C7TAG7_THASP</name>
<dbReference type="Gene3D" id="2.30.30.90">
    <property type="match status" value="1"/>
</dbReference>
<gene>
    <name evidence="3" type="ORF">E6Q80_00925</name>
</gene>
<dbReference type="InterPro" id="IPR038157">
    <property type="entry name" value="FeoA_core_dom"/>
</dbReference>
<comment type="caution">
    <text evidence="3">The sequence shown here is derived from an EMBL/GenBank/DDBJ whole genome shotgun (WGS) entry which is preliminary data.</text>
</comment>
<protein>
    <submittedName>
        <fullName evidence="3">Ferrous iron transport protein A</fullName>
    </submittedName>
</protein>
<dbReference type="Proteomes" id="UP000321192">
    <property type="component" value="Unassembled WGS sequence"/>
</dbReference>
<organism evidence="3 4">
    <name type="scientific">Thauera aminoaromatica</name>
    <dbReference type="NCBI Taxonomy" id="164330"/>
    <lineage>
        <taxon>Bacteria</taxon>
        <taxon>Pseudomonadati</taxon>
        <taxon>Pseudomonadota</taxon>
        <taxon>Betaproteobacteria</taxon>
        <taxon>Rhodocyclales</taxon>
        <taxon>Zoogloeaceae</taxon>
        <taxon>Thauera</taxon>
    </lineage>
</organism>
<dbReference type="Pfam" id="PF04023">
    <property type="entry name" value="FeoA"/>
    <property type="match status" value="1"/>
</dbReference>
<dbReference type="SUPFAM" id="SSF50037">
    <property type="entry name" value="C-terminal domain of transcriptional repressors"/>
    <property type="match status" value="1"/>
</dbReference>
<reference evidence="3 4" key="1">
    <citation type="submission" date="2018-09" db="EMBL/GenBank/DDBJ databases">
        <title>Metagenome Assembled Genomes from an Advanced Water Purification Facility.</title>
        <authorList>
            <person name="Stamps B.W."/>
            <person name="Spear J.R."/>
        </authorList>
    </citation>
    <scope>NUCLEOTIDE SEQUENCE [LARGE SCALE GENOMIC DNA]</scope>
    <source>
        <strain evidence="3">Bin_27_1</strain>
    </source>
</reference>
<keyword evidence="1" id="KW-0408">Iron</keyword>
<dbReference type="GO" id="GO:0046914">
    <property type="term" value="F:transition metal ion binding"/>
    <property type="evidence" value="ECO:0007669"/>
    <property type="project" value="InterPro"/>
</dbReference>
<evidence type="ECO:0000256" key="1">
    <source>
        <dbReference type="ARBA" id="ARBA00023004"/>
    </source>
</evidence>
<dbReference type="EMBL" id="SSFD01000014">
    <property type="protein sequence ID" value="TXH92206.1"/>
    <property type="molecule type" value="Genomic_DNA"/>
</dbReference>
<dbReference type="AlphaFoldDB" id="A0A5C7TAG7"/>
<dbReference type="InterPro" id="IPR008988">
    <property type="entry name" value="Transcriptional_repressor_C"/>
</dbReference>
<dbReference type="InterPro" id="IPR007167">
    <property type="entry name" value="Fe-transptr_FeoA-like"/>
</dbReference>
<accession>A0A5C7TAG7</accession>
<evidence type="ECO:0000313" key="4">
    <source>
        <dbReference type="Proteomes" id="UP000321192"/>
    </source>
</evidence>
<evidence type="ECO:0000259" key="2">
    <source>
        <dbReference type="SMART" id="SM00899"/>
    </source>
</evidence>
<evidence type="ECO:0000313" key="3">
    <source>
        <dbReference type="EMBL" id="TXH92206.1"/>
    </source>
</evidence>
<dbReference type="RefSeq" id="WP_004363574.1">
    <property type="nucleotide sequence ID" value="NZ_SSFD01000014.1"/>
</dbReference>
<feature type="domain" description="Ferrous iron transporter FeoA-like" evidence="2">
    <location>
        <begin position="10"/>
        <end position="80"/>
    </location>
</feature>
<proteinExistence type="predicted"/>
<dbReference type="PANTHER" id="PTHR43151:SF1">
    <property type="entry name" value="SSR2333 PROTEIN"/>
    <property type="match status" value="1"/>
</dbReference>